<reference evidence="1 2" key="2">
    <citation type="submission" date="2020-08" db="EMBL/GenBank/DDBJ databases">
        <authorList>
            <person name="Ueki A."/>
            <person name="Tonouchi A."/>
        </authorList>
    </citation>
    <scope>NUCLEOTIDE SEQUENCE [LARGE SCALE GENOMIC DNA]</scope>
    <source>
        <strain evidence="1 2">CTTW</strain>
    </source>
</reference>
<dbReference type="EMBL" id="AP023368">
    <property type="protein sequence ID" value="BCJ98723.1"/>
    <property type="molecule type" value="Genomic_DNA"/>
</dbReference>
<dbReference type="KEGG" id="acht:bsdcttw_17640"/>
<dbReference type="AlphaFoldDB" id="A0A7I8DJT9"/>
<sequence>MNNLQISNTTLLYGANTWEGKRIINDETSQKDKENLPDVIAALFLTGIHYNPMQCLCIFLGAGFGWFETILPWSLHPTGCYYCMSPYLFSYNVLWRYYALVWSYTSDKAHWRNDGSGKTGS</sequence>
<keyword evidence="2" id="KW-1185">Reference proteome</keyword>
<proteinExistence type="predicted"/>
<evidence type="ECO:0000313" key="2">
    <source>
        <dbReference type="Proteomes" id="UP000515703"/>
    </source>
</evidence>
<evidence type="ECO:0000313" key="1">
    <source>
        <dbReference type="EMBL" id="BCJ98723.1"/>
    </source>
</evidence>
<name>A0A7I8DJT9_9FIRM</name>
<reference evidence="1 2" key="1">
    <citation type="submission" date="2020-08" db="EMBL/GenBank/DDBJ databases">
        <title>Draft genome sequencing of an Anaerocolumna strain isolated from anoxic soil subjected to BSD treatment.</title>
        <authorList>
            <person name="Uek A."/>
            <person name="Tonouchi A."/>
        </authorList>
    </citation>
    <scope>NUCLEOTIDE SEQUENCE [LARGE SCALE GENOMIC DNA]</scope>
    <source>
        <strain evidence="1 2">CTTW</strain>
    </source>
</reference>
<protein>
    <submittedName>
        <fullName evidence="1">Uncharacterized protein</fullName>
    </submittedName>
</protein>
<organism evidence="1 2">
    <name type="scientific">Anaerocolumna chitinilytica</name>
    <dbReference type="NCBI Taxonomy" id="1727145"/>
    <lineage>
        <taxon>Bacteria</taxon>
        <taxon>Bacillati</taxon>
        <taxon>Bacillota</taxon>
        <taxon>Clostridia</taxon>
        <taxon>Lachnospirales</taxon>
        <taxon>Lachnospiraceae</taxon>
        <taxon>Anaerocolumna</taxon>
    </lineage>
</organism>
<accession>A0A7I8DJT9</accession>
<gene>
    <name evidence="1" type="ORF">bsdcttw_17640</name>
</gene>
<dbReference type="Proteomes" id="UP000515703">
    <property type="component" value="Chromosome"/>
</dbReference>